<evidence type="ECO:0000256" key="2">
    <source>
        <dbReference type="SAM" id="MobiDB-lite"/>
    </source>
</evidence>
<evidence type="ECO:0000256" key="3">
    <source>
        <dbReference type="SAM" id="SignalP"/>
    </source>
</evidence>
<dbReference type="OrthoDB" id="266279at2"/>
<dbReference type="Gene3D" id="1.25.40.10">
    <property type="entry name" value="Tetratricopeptide repeat domain"/>
    <property type="match status" value="1"/>
</dbReference>
<dbReference type="InterPro" id="IPR019220">
    <property type="entry name" value="DUF2135"/>
</dbReference>
<evidence type="ECO:0000313" key="5">
    <source>
        <dbReference type="EMBL" id="ADV50796.1"/>
    </source>
</evidence>
<dbReference type="InterPro" id="IPR011990">
    <property type="entry name" value="TPR-like_helical_dom_sf"/>
</dbReference>
<feature type="signal peptide" evidence="3">
    <location>
        <begin position="1"/>
        <end position="19"/>
    </location>
</feature>
<accession>E6X8E0</accession>
<feature type="chain" id="PRO_5003212858" evidence="3">
    <location>
        <begin position="20"/>
        <end position="954"/>
    </location>
</feature>
<feature type="region of interest" description="Disordered" evidence="2">
    <location>
        <begin position="628"/>
        <end position="647"/>
    </location>
</feature>
<dbReference type="PROSITE" id="PS50005">
    <property type="entry name" value="TPR"/>
    <property type="match status" value="1"/>
</dbReference>
<dbReference type="Proteomes" id="UP000008634">
    <property type="component" value="Chromosome"/>
</dbReference>
<dbReference type="SUPFAM" id="SSF53300">
    <property type="entry name" value="vWA-like"/>
    <property type="match status" value="1"/>
</dbReference>
<dbReference type="SUPFAM" id="SSF48452">
    <property type="entry name" value="TPR-like"/>
    <property type="match status" value="1"/>
</dbReference>
<dbReference type="KEGG" id="cao:Celal_3532"/>
<dbReference type="EMBL" id="CP002453">
    <property type="protein sequence ID" value="ADV50796.1"/>
    <property type="molecule type" value="Genomic_DNA"/>
</dbReference>
<keyword evidence="1" id="KW-0802">TPR repeat</keyword>
<organism evidence="5 6">
    <name type="scientific">Cellulophaga algicola (strain DSM 14237 / IC166 / ACAM 630)</name>
    <dbReference type="NCBI Taxonomy" id="688270"/>
    <lineage>
        <taxon>Bacteria</taxon>
        <taxon>Pseudomonadati</taxon>
        <taxon>Bacteroidota</taxon>
        <taxon>Flavobacteriia</taxon>
        <taxon>Flavobacteriales</taxon>
        <taxon>Flavobacteriaceae</taxon>
        <taxon>Cellulophaga</taxon>
    </lineage>
</organism>
<protein>
    <submittedName>
        <fullName evidence="5">Vault protein inter-alpha-trypsin</fullName>
    </submittedName>
</protein>
<dbReference type="eggNOG" id="COG0457">
    <property type="taxonomic scope" value="Bacteria"/>
</dbReference>
<dbReference type="AlphaFoldDB" id="E6X8E0"/>
<dbReference type="eggNOG" id="COG2304">
    <property type="taxonomic scope" value="Bacteria"/>
</dbReference>
<dbReference type="PANTHER" id="PTHR10338">
    <property type="entry name" value="INTER-ALPHA-TRYPSIN INHIBITOR HEAVY CHAIN FAMILY MEMBER"/>
    <property type="match status" value="1"/>
</dbReference>
<dbReference type="InterPro" id="IPR013694">
    <property type="entry name" value="VIT"/>
</dbReference>
<dbReference type="eggNOG" id="COG4676">
    <property type="taxonomic scope" value="Bacteria"/>
</dbReference>
<dbReference type="InterPro" id="IPR019734">
    <property type="entry name" value="TPR_rpt"/>
</dbReference>
<dbReference type="InterPro" id="IPR036465">
    <property type="entry name" value="vWFA_dom_sf"/>
</dbReference>
<dbReference type="RefSeq" id="WP_013552247.1">
    <property type="nucleotide sequence ID" value="NC_014934.1"/>
</dbReference>
<sequence>MKKHSILILFLIFSRIALAQGIPILKTTDDTSKPIQLSDLHINVFVIDNIATTTLEMRFYNANNRVMEGELNFPLGNGITISRFALDVNGEMREGVVVDKETATQAFEAVTRRNVDPGLAEVTTGNNFKARVYPIPAKGYKKAIIAFEHEIKGDAANYIYQLPLHIKNALETFSVKVEVVLNKPKILKSNDPQINLKFTEARNSYISTYKEENKTLESNLSFAIPKPKKVSKVITYKGSVTSDNYFYTHLDITPEQRKKKTPKKTTVVWDVSSSVQNRDLEKEVAILQGYFDWMKQGKVTLVTFSNTIHSSKTYDLTNGKNEKLISDLKAEHYDGGTAINAIDFSTFKTEEILLFSDGVSNFGEKNKNNFESPIIAVNTSNIANHSLLAYMAVCSNGTYINAFESATDQAIDKATHEQKQFIRAEFDTNKIKEIFPNNREKITDNFSMSGKIEGDKAELTLHFGFGGEITETKRILIDNAEALDHNLGERIWAQKKLKTLLVDQNVAAIKSHGKKFNLVTPNTSLIVLDDVADYVRYEIVPPASLQEEYFKRIAMKNEQKKDIKKHRILSLCSTFSEDYNWWKNPPIQKSVPKRPNVNDVNIEPVEMVSRDEISDAPQANMEMEMAMDEVASESKSSEKRSKKKENKPKITIATWDSKAPYINTLKSVAKENVYTTYLELKDENGTNPSFYFDVATYMFQNNQRKEGLRVISNLAELELENTELLRTLGRKLFEFKFFTEALAVFKEVLDTRSFEPHSYIDLGLTYAELGENQEAINNLYRVIDKEWDADIMSRFNGIELITLHDINNIIFKHKEKLDVSFINPCFLKHMPVDVRIVIDWDANETDIDLWITDPNKEKCSYSNKNTRLGGRISYDITQGYGPEEFRLKDAIDGAYGIDVNFYGTRKQTALGNVTVRALVYTNFGTKDEQKEVLTLQLEPAKSGDFNIGTIEFKK</sequence>
<evidence type="ECO:0000259" key="4">
    <source>
        <dbReference type="PROSITE" id="PS51468"/>
    </source>
</evidence>
<evidence type="ECO:0000256" key="1">
    <source>
        <dbReference type="PROSITE-ProRule" id="PRU00339"/>
    </source>
</evidence>
<dbReference type="PROSITE" id="PS51468">
    <property type="entry name" value="VIT"/>
    <property type="match status" value="1"/>
</dbReference>
<evidence type="ECO:0000313" key="6">
    <source>
        <dbReference type="Proteomes" id="UP000008634"/>
    </source>
</evidence>
<dbReference type="HOGENOM" id="CLU_305415_0_0_10"/>
<dbReference type="InterPro" id="IPR050934">
    <property type="entry name" value="ITIH"/>
</dbReference>
<reference evidence="5 6" key="1">
    <citation type="journal article" date="2010" name="Stand. Genomic Sci.">
        <title>Complete genome sequence of Cellulophaga algicola type strain (IC166).</title>
        <authorList>
            <person name="Abt B."/>
            <person name="Lu M."/>
            <person name="Misra M."/>
            <person name="Han C."/>
            <person name="Nolan M."/>
            <person name="Lucas S."/>
            <person name="Hammon N."/>
            <person name="Deshpande S."/>
            <person name="Cheng J.F."/>
            <person name="Tapia R."/>
            <person name="Goodwin L."/>
            <person name="Pitluck S."/>
            <person name="Liolios K."/>
            <person name="Pagani I."/>
            <person name="Ivanova N."/>
            <person name="Mavromatis K."/>
            <person name="Ovchinikova G."/>
            <person name="Pati A."/>
            <person name="Chen A."/>
            <person name="Palaniappan K."/>
            <person name="Land M."/>
            <person name="Hauser L."/>
            <person name="Chang Y.J."/>
            <person name="Jeffries C.D."/>
            <person name="Detter J.C."/>
            <person name="Brambilla E."/>
            <person name="Rohde M."/>
            <person name="Tindall B.J."/>
            <person name="Goker M."/>
            <person name="Woyke T."/>
            <person name="Bristow J."/>
            <person name="Eisen J.A."/>
            <person name="Markowitz V."/>
            <person name="Hugenholtz P."/>
            <person name="Kyrpides N.C."/>
            <person name="Klenk H.P."/>
            <person name="Lapidus A."/>
        </authorList>
    </citation>
    <scope>NUCLEOTIDE SEQUENCE [LARGE SCALE GENOMIC DNA]</scope>
    <source>
        <strain evidence="6">DSM 14237 / IC166 / ACAM 630</strain>
    </source>
</reference>
<dbReference type="PANTHER" id="PTHR10338:SF108">
    <property type="entry name" value="INTER-ALPHA-TRYPSIN INHIBITOR HEAVY CHAIN H4-LIKE PROTEIN"/>
    <property type="match status" value="1"/>
</dbReference>
<proteinExistence type="predicted"/>
<name>E6X8E0_CELAD</name>
<feature type="repeat" description="TPR" evidence="1">
    <location>
        <begin position="756"/>
        <end position="789"/>
    </location>
</feature>
<feature type="domain" description="VIT" evidence="4">
    <location>
        <begin position="21"/>
        <end position="149"/>
    </location>
</feature>
<dbReference type="STRING" id="688270.Celal_3532"/>
<dbReference type="Pfam" id="PF09906">
    <property type="entry name" value="DUF2135"/>
    <property type="match status" value="1"/>
</dbReference>
<dbReference type="Pfam" id="PF08487">
    <property type="entry name" value="VIT"/>
    <property type="match status" value="1"/>
</dbReference>
<keyword evidence="6" id="KW-1185">Reference proteome</keyword>
<dbReference type="Gene3D" id="3.40.50.410">
    <property type="entry name" value="von Willebrand factor, type A domain"/>
    <property type="match status" value="1"/>
</dbReference>
<gene>
    <name evidence="5" type="ordered locus">Celal_3532</name>
</gene>
<keyword evidence="3" id="KW-0732">Signal</keyword>